<keyword evidence="2" id="KW-0378">Hydrolase</keyword>
<dbReference type="PANTHER" id="PTHR11614">
    <property type="entry name" value="PHOSPHOLIPASE-RELATED"/>
    <property type="match status" value="1"/>
</dbReference>
<organism evidence="2 3">
    <name type="scientific">Salipaludibacillus aurantiacus</name>
    <dbReference type="NCBI Taxonomy" id="1601833"/>
    <lineage>
        <taxon>Bacteria</taxon>
        <taxon>Bacillati</taxon>
        <taxon>Bacillota</taxon>
        <taxon>Bacilli</taxon>
        <taxon>Bacillales</taxon>
        <taxon>Bacillaceae</taxon>
    </lineage>
</organism>
<evidence type="ECO:0000313" key="2">
    <source>
        <dbReference type="EMBL" id="SES32242.1"/>
    </source>
</evidence>
<dbReference type="InterPro" id="IPR000073">
    <property type="entry name" value="AB_hydrolase_1"/>
</dbReference>
<proteinExistence type="predicted"/>
<dbReference type="SUPFAM" id="SSF53474">
    <property type="entry name" value="alpha/beta-Hydrolases"/>
    <property type="match status" value="1"/>
</dbReference>
<keyword evidence="3" id="KW-1185">Reference proteome</keyword>
<dbReference type="InterPro" id="IPR029058">
    <property type="entry name" value="AB_hydrolase_fold"/>
</dbReference>
<dbReference type="PRINTS" id="PR00111">
    <property type="entry name" value="ABHYDROLASE"/>
</dbReference>
<dbReference type="GO" id="GO:0016787">
    <property type="term" value="F:hydrolase activity"/>
    <property type="evidence" value="ECO:0007669"/>
    <property type="project" value="UniProtKB-KW"/>
</dbReference>
<dbReference type="AlphaFoldDB" id="A0A1H9WEA0"/>
<dbReference type="Proteomes" id="UP000198571">
    <property type="component" value="Unassembled WGS sequence"/>
</dbReference>
<dbReference type="Gene3D" id="3.40.50.1820">
    <property type="entry name" value="alpha/beta hydrolase"/>
    <property type="match status" value="1"/>
</dbReference>
<dbReference type="EMBL" id="FOGT01000016">
    <property type="protein sequence ID" value="SES32242.1"/>
    <property type="molecule type" value="Genomic_DNA"/>
</dbReference>
<evidence type="ECO:0000259" key="1">
    <source>
        <dbReference type="Pfam" id="PF12146"/>
    </source>
</evidence>
<dbReference type="STRING" id="1601833.SAMN05518684_11671"/>
<accession>A0A1H9WEA0</accession>
<gene>
    <name evidence="2" type="ORF">SAMN05518684_11671</name>
</gene>
<evidence type="ECO:0000313" key="3">
    <source>
        <dbReference type="Proteomes" id="UP000198571"/>
    </source>
</evidence>
<feature type="domain" description="Serine aminopeptidase S33" evidence="1">
    <location>
        <begin position="68"/>
        <end position="295"/>
    </location>
</feature>
<dbReference type="InterPro" id="IPR051044">
    <property type="entry name" value="MAG_DAG_Lipase"/>
</dbReference>
<sequence length="312" mass="36281">MQENVSWVKDMEKEELDFQVNNPHLSSPVLQNYLSYYSFDLPSFNTYRCGTFKAGDKKIFIQAFLKKEPKGTVYFVHGYLDHTGGMSRTVNYLLAHGYEVVTLDLPGHGFSQGESGTVASFEEYIQAVRGGYELVSKSLKKEWIIGLGHSTGGAILFHAASEEKIRLEKLVLVAPLYHPYQWNLVKGSLKMMGKFIRKQKRRFKKNSNDHLYQSFIKKDPLQVQWLKSDWLTAMEKWQQQIITCPVLNIPVYFLQGEKDTTVDWKENVAFYLKKCTRIQVVYFPGGRHQLLNEREGIRNLVHKRILSFLNRR</sequence>
<reference evidence="3" key="1">
    <citation type="submission" date="2016-10" db="EMBL/GenBank/DDBJ databases">
        <authorList>
            <person name="Varghese N."/>
            <person name="Submissions S."/>
        </authorList>
    </citation>
    <scope>NUCLEOTIDE SEQUENCE [LARGE SCALE GENOMIC DNA]</scope>
    <source>
        <strain evidence="3">S9</strain>
    </source>
</reference>
<dbReference type="RefSeq" id="WP_177174401.1">
    <property type="nucleotide sequence ID" value="NZ_FOGT01000016.1"/>
</dbReference>
<dbReference type="InterPro" id="IPR022742">
    <property type="entry name" value="Hydrolase_4"/>
</dbReference>
<dbReference type="Pfam" id="PF12146">
    <property type="entry name" value="Hydrolase_4"/>
    <property type="match status" value="1"/>
</dbReference>
<protein>
    <submittedName>
        <fullName evidence="2">Lysophospholipase, alpha-beta hydrolase superfamily</fullName>
    </submittedName>
</protein>
<name>A0A1H9WEA0_9BACI</name>